<dbReference type="PANTHER" id="PTHR36443">
    <property type="entry name" value="BSR5223 PROTEIN"/>
    <property type="match status" value="1"/>
</dbReference>
<feature type="transmembrane region" description="Helical" evidence="1">
    <location>
        <begin position="43"/>
        <end position="64"/>
    </location>
</feature>
<sequence length="66" mass="7672">MQKLLITIGLILVIAGFMWPWLNKLPFGKLPGDFLLERPEFKVYIPVTTMILVSAVISIILWIFRR</sequence>
<keyword evidence="1" id="KW-1133">Transmembrane helix</keyword>
<accession>A0A382LJE7</accession>
<name>A0A382LJE7_9ZZZZ</name>
<gene>
    <name evidence="2" type="ORF">METZ01_LOCUS287845</name>
</gene>
<reference evidence="2" key="1">
    <citation type="submission" date="2018-05" db="EMBL/GenBank/DDBJ databases">
        <authorList>
            <person name="Lanie J.A."/>
            <person name="Ng W.-L."/>
            <person name="Kazmierczak K.M."/>
            <person name="Andrzejewski T.M."/>
            <person name="Davidsen T.M."/>
            <person name="Wayne K.J."/>
            <person name="Tettelin H."/>
            <person name="Glass J.I."/>
            <person name="Rusch D."/>
            <person name="Podicherti R."/>
            <person name="Tsui H.-C.T."/>
            <person name="Winkler M.E."/>
        </authorList>
    </citation>
    <scope>NUCLEOTIDE SEQUENCE</scope>
</reference>
<evidence type="ECO:0000313" key="2">
    <source>
        <dbReference type="EMBL" id="SVC34991.1"/>
    </source>
</evidence>
<evidence type="ECO:0008006" key="3">
    <source>
        <dbReference type="Google" id="ProtNLM"/>
    </source>
</evidence>
<protein>
    <recommendedName>
        <fullName evidence="3">DUF2905 domain-containing protein</fullName>
    </recommendedName>
</protein>
<proteinExistence type="predicted"/>
<dbReference type="PANTHER" id="PTHR36443:SF1">
    <property type="entry name" value="BSR5223 PROTEIN"/>
    <property type="match status" value="1"/>
</dbReference>
<dbReference type="AlphaFoldDB" id="A0A382LJE7"/>
<dbReference type="Pfam" id="PF11146">
    <property type="entry name" value="DUF2905"/>
    <property type="match status" value="1"/>
</dbReference>
<evidence type="ECO:0000256" key="1">
    <source>
        <dbReference type="SAM" id="Phobius"/>
    </source>
</evidence>
<organism evidence="2">
    <name type="scientific">marine metagenome</name>
    <dbReference type="NCBI Taxonomy" id="408172"/>
    <lineage>
        <taxon>unclassified sequences</taxon>
        <taxon>metagenomes</taxon>
        <taxon>ecological metagenomes</taxon>
    </lineage>
</organism>
<dbReference type="InterPro" id="IPR021320">
    <property type="entry name" value="DUF2905"/>
</dbReference>
<keyword evidence="1" id="KW-0472">Membrane</keyword>
<feature type="transmembrane region" description="Helical" evidence="1">
    <location>
        <begin position="5"/>
        <end position="23"/>
    </location>
</feature>
<keyword evidence="1" id="KW-0812">Transmembrane</keyword>
<dbReference type="EMBL" id="UINC01086483">
    <property type="protein sequence ID" value="SVC34991.1"/>
    <property type="molecule type" value="Genomic_DNA"/>
</dbReference>